<evidence type="ECO:0000313" key="14">
    <source>
        <dbReference type="Proteomes" id="UP001212841"/>
    </source>
</evidence>
<organism evidence="13 14">
    <name type="scientific">Rhizophlyctis rosea</name>
    <dbReference type="NCBI Taxonomy" id="64517"/>
    <lineage>
        <taxon>Eukaryota</taxon>
        <taxon>Fungi</taxon>
        <taxon>Fungi incertae sedis</taxon>
        <taxon>Chytridiomycota</taxon>
        <taxon>Chytridiomycota incertae sedis</taxon>
        <taxon>Chytridiomycetes</taxon>
        <taxon>Rhizophlyctidales</taxon>
        <taxon>Rhizophlyctidaceae</taxon>
        <taxon>Rhizophlyctis</taxon>
    </lineage>
</organism>
<dbReference type="AlphaFoldDB" id="A0AAD5WZ08"/>
<evidence type="ECO:0000256" key="10">
    <source>
        <dbReference type="ARBA" id="ARBA00023303"/>
    </source>
</evidence>
<dbReference type="GO" id="GO:0005267">
    <property type="term" value="F:potassium channel activity"/>
    <property type="evidence" value="ECO:0007669"/>
    <property type="project" value="UniProtKB-KW"/>
</dbReference>
<keyword evidence="8" id="KW-0406">Ion transport</keyword>
<sequence>DILQFADVHIVKGTPLKRTSLVVAGIERCARVVVFAKSLGGAAEGEKEFVDANCVFVVKMMQKEWPQTPYIIELQNGANVKYFSHQHSRVEWDPDNLRMQSILNNYALSVSDRLALYHKVRTEAAGRGESFWKRLVAFARGEGEVEGGGAGGNVTQRKKKVKGGKEEGGEGLLYEVDKEYMEEDDENDEEGDEDEGDEEKVGLVPAPTVAPSGGLTQPHRRNTLSTLTPQQTTTTTQQQPSTSAATAETSLTSAYLTRLVEQAEQTETGFSTSHTYHFDPHFAAGCVTTSSFMHSLLCQSYFRPYIIDVIKALASDVVHVRCGREWGGK</sequence>
<evidence type="ECO:0000256" key="1">
    <source>
        <dbReference type="ARBA" id="ARBA00004141"/>
    </source>
</evidence>
<evidence type="ECO:0000256" key="5">
    <source>
        <dbReference type="ARBA" id="ARBA00022826"/>
    </source>
</evidence>
<keyword evidence="10" id="KW-0407">Ion channel</keyword>
<evidence type="ECO:0000256" key="7">
    <source>
        <dbReference type="ARBA" id="ARBA00022989"/>
    </source>
</evidence>
<keyword evidence="4" id="KW-0812">Transmembrane</keyword>
<proteinExistence type="predicted"/>
<dbReference type="EMBL" id="JADGJD010003098">
    <property type="protein sequence ID" value="KAJ3025725.1"/>
    <property type="molecule type" value="Genomic_DNA"/>
</dbReference>
<evidence type="ECO:0000256" key="3">
    <source>
        <dbReference type="ARBA" id="ARBA00022538"/>
    </source>
</evidence>
<dbReference type="InterPro" id="IPR003148">
    <property type="entry name" value="RCK_N"/>
</dbReference>
<accession>A0AAD5WZ08</accession>
<feature type="domain" description="RCK N-terminal" evidence="12">
    <location>
        <begin position="3"/>
        <end position="71"/>
    </location>
</feature>
<gene>
    <name evidence="13" type="ORF">HK097_006610</name>
</gene>
<evidence type="ECO:0000256" key="11">
    <source>
        <dbReference type="SAM" id="MobiDB-lite"/>
    </source>
</evidence>
<evidence type="ECO:0000256" key="2">
    <source>
        <dbReference type="ARBA" id="ARBA00022448"/>
    </source>
</evidence>
<dbReference type="Pfam" id="PF22614">
    <property type="entry name" value="Slo-like_RCK"/>
    <property type="match status" value="1"/>
</dbReference>
<evidence type="ECO:0000256" key="9">
    <source>
        <dbReference type="ARBA" id="ARBA00023136"/>
    </source>
</evidence>
<dbReference type="InterPro" id="IPR047871">
    <property type="entry name" value="K_chnl_Slo-like"/>
</dbReference>
<feature type="compositionally biased region" description="Acidic residues" evidence="11">
    <location>
        <begin position="180"/>
        <end position="198"/>
    </location>
</feature>
<keyword evidence="7" id="KW-1133">Transmembrane helix</keyword>
<keyword evidence="9" id="KW-0472">Membrane</keyword>
<dbReference type="GO" id="GO:0016020">
    <property type="term" value="C:membrane"/>
    <property type="evidence" value="ECO:0007669"/>
    <property type="project" value="UniProtKB-SubCell"/>
</dbReference>
<dbReference type="Proteomes" id="UP001212841">
    <property type="component" value="Unassembled WGS sequence"/>
</dbReference>
<evidence type="ECO:0000259" key="12">
    <source>
        <dbReference type="Pfam" id="PF22614"/>
    </source>
</evidence>
<evidence type="ECO:0000256" key="6">
    <source>
        <dbReference type="ARBA" id="ARBA00022958"/>
    </source>
</evidence>
<name>A0AAD5WZ08_9FUNG</name>
<evidence type="ECO:0000256" key="4">
    <source>
        <dbReference type="ARBA" id="ARBA00022692"/>
    </source>
</evidence>
<evidence type="ECO:0000313" key="13">
    <source>
        <dbReference type="EMBL" id="KAJ3025725.1"/>
    </source>
</evidence>
<feature type="non-terminal residue" evidence="13">
    <location>
        <position position="1"/>
    </location>
</feature>
<feature type="region of interest" description="Disordered" evidence="11">
    <location>
        <begin position="143"/>
        <end position="248"/>
    </location>
</feature>
<comment type="caution">
    <text evidence="13">The sequence shown here is derived from an EMBL/GenBank/DDBJ whole genome shotgun (WGS) entry which is preliminary data.</text>
</comment>
<keyword evidence="3" id="KW-0633">Potassium transport</keyword>
<comment type="subcellular location">
    <subcellularLocation>
        <location evidence="1">Membrane</location>
        <topology evidence="1">Multi-pass membrane protein</topology>
    </subcellularLocation>
</comment>
<dbReference type="PANTHER" id="PTHR10027:SF10">
    <property type="entry name" value="SLOWPOKE 2, ISOFORM D"/>
    <property type="match status" value="1"/>
</dbReference>
<keyword evidence="6" id="KW-0630">Potassium</keyword>
<keyword evidence="14" id="KW-1185">Reference proteome</keyword>
<reference evidence="13" key="1">
    <citation type="submission" date="2020-05" db="EMBL/GenBank/DDBJ databases">
        <title>Phylogenomic resolution of chytrid fungi.</title>
        <authorList>
            <person name="Stajich J.E."/>
            <person name="Amses K."/>
            <person name="Simmons R."/>
            <person name="Seto K."/>
            <person name="Myers J."/>
            <person name="Bonds A."/>
            <person name="Quandt C.A."/>
            <person name="Barry K."/>
            <person name="Liu P."/>
            <person name="Grigoriev I."/>
            <person name="Longcore J.E."/>
            <person name="James T.Y."/>
        </authorList>
    </citation>
    <scope>NUCLEOTIDE SEQUENCE</scope>
    <source>
        <strain evidence="13">JEL0318</strain>
    </source>
</reference>
<protein>
    <recommendedName>
        <fullName evidence="12">RCK N-terminal domain-containing protein</fullName>
    </recommendedName>
</protein>
<dbReference type="Gene3D" id="3.40.50.720">
    <property type="entry name" value="NAD(P)-binding Rossmann-like Domain"/>
    <property type="match status" value="1"/>
</dbReference>
<dbReference type="PANTHER" id="PTHR10027">
    <property type="entry name" value="CALCIUM-ACTIVATED POTASSIUM CHANNEL ALPHA CHAIN"/>
    <property type="match status" value="1"/>
</dbReference>
<keyword evidence="2" id="KW-0813">Transport</keyword>
<feature type="non-terminal residue" evidence="13">
    <location>
        <position position="329"/>
    </location>
</feature>
<keyword evidence="5" id="KW-0631">Potassium channel</keyword>
<evidence type="ECO:0000256" key="8">
    <source>
        <dbReference type="ARBA" id="ARBA00023065"/>
    </source>
</evidence>
<feature type="compositionally biased region" description="Low complexity" evidence="11">
    <location>
        <begin position="223"/>
        <end position="248"/>
    </location>
</feature>